<accession>A0A1G2D8E4</accession>
<protein>
    <recommendedName>
        <fullName evidence="1">DUF4372 domain-containing protein</fullName>
    </recommendedName>
</protein>
<evidence type="ECO:0000313" key="3">
    <source>
        <dbReference type="Proteomes" id="UP000177996"/>
    </source>
</evidence>
<feature type="domain" description="DUF4372" evidence="1">
    <location>
        <begin position="2"/>
        <end position="53"/>
    </location>
</feature>
<dbReference type="AlphaFoldDB" id="A0A1G2D8E4"/>
<gene>
    <name evidence="2" type="ORF">A3D65_00505</name>
</gene>
<sequence>MHQLPNFLPKDAFHRFVGQHNADKWTKSLTSWNQLVVLLYAQATGKESLREIEPIIRGCWIA</sequence>
<organism evidence="2 3">
    <name type="scientific">Candidatus Lloydbacteria bacterium RIFCSPHIGHO2_02_FULL_50_13</name>
    <dbReference type="NCBI Taxonomy" id="1798661"/>
    <lineage>
        <taxon>Bacteria</taxon>
        <taxon>Candidatus Lloydiibacteriota</taxon>
    </lineage>
</organism>
<dbReference type="Pfam" id="PF14294">
    <property type="entry name" value="DUF4372"/>
    <property type="match status" value="1"/>
</dbReference>
<name>A0A1G2D8E4_9BACT</name>
<evidence type="ECO:0000259" key="1">
    <source>
        <dbReference type="Pfam" id="PF14294"/>
    </source>
</evidence>
<dbReference type="EMBL" id="MHLL01000015">
    <property type="protein sequence ID" value="OGZ09857.1"/>
    <property type="molecule type" value="Genomic_DNA"/>
</dbReference>
<proteinExistence type="predicted"/>
<reference evidence="2 3" key="1">
    <citation type="journal article" date="2016" name="Nat. Commun.">
        <title>Thousands of microbial genomes shed light on interconnected biogeochemical processes in an aquifer system.</title>
        <authorList>
            <person name="Anantharaman K."/>
            <person name="Brown C.T."/>
            <person name="Hug L.A."/>
            <person name="Sharon I."/>
            <person name="Castelle C.J."/>
            <person name="Probst A.J."/>
            <person name="Thomas B.C."/>
            <person name="Singh A."/>
            <person name="Wilkins M.J."/>
            <person name="Karaoz U."/>
            <person name="Brodie E.L."/>
            <person name="Williams K.H."/>
            <person name="Hubbard S.S."/>
            <person name="Banfield J.F."/>
        </authorList>
    </citation>
    <scope>NUCLEOTIDE SEQUENCE [LARGE SCALE GENOMIC DNA]</scope>
</reference>
<dbReference type="InterPro" id="IPR025399">
    <property type="entry name" value="DUF4372"/>
</dbReference>
<comment type="caution">
    <text evidence="2">The sequence shown here is derived from an EMBL/GenBank/DDBJ whole genome shotgun (WGS) entry which is preliminary data.</text>
</comment>
<dbReference type="STRING" id="1798661.A3D65_00505"/>
<dbReference type="Proteomes" id="UP000177996">
    <property type="component" value="Unassembled WGS sequence"/>
</dbReference>
<evidence type="ECO:0000313" key="2">
    <source>
        <dbReference type="EMBL" id="OGZ09857.1"/>
    </source>
</evidence>